<dbReference type="KEGG" id="amol:AMOL_2453"/>
<proteinExistence type="predicted"/>
<dbReference type="InterPro" id="IPR040748">
    <property type="entry name" value="HP0268"/>
</dbReference>
<dbReference type="EMBL" id="CP032098">
    <property type="protein sequence ID" value="AXX93395.1"/>
    <property type="molecule type" value="Genomic_DNA"/>
</dbReference>
<dbReference type="AlphaFoldDB" id="A0A2G1DH11"/>
<evidence type="ECO:0000259" key="1">
    <source>
        <dbReference type="Pfam" id="PF18618"/>
    </source>
</evidence>
<reference evidence="3 4" key="1">
    <citation type="submission" date="2017-09" db="EMBL/GenBank/DDBJ databases">
        <title>Arcobacter canalis sp. nov., a new species isolated from a water canal contaminated with urban sewage.</title>
        <authorList>
            <person name="Perez-Cataluna A."/>
            <person name="Salas-Masso N."/>
            <person name="Figueras M.J."/>
        </authorList>
    </citation>
    <scope>NUCLEOTIDE SEQUENCE [LARGE SCALE GENOMIC DNA]</scope>
    <source>
        <strain evidence="3 4">F98-3</strain>
    </source>
</reference>
<protein>
    <recommendedName>
        <fullName evidence="1">HP0268 domain-containing protein</fullName>
    </recommendedName>
</protein>
<evidence type="ECO:0000313" key="5">
    <source>
        <dbReference type="Proteomes" id="UP000262712"/>
    </source>
</evidence>
<accession>A0A2G1DH11</accession>
<dbReference type="EMBL" id="NXFY01000012">
    <property type="protein sequence ID" value="PHO17798.1"/>
    <property type="molecule type" value="Genomic_DNA"/>
</dbReference>
<keyword evidence="4" id="KW-1185">Reference proteome</keyword>
<evidence type="ECO:0000313" key="3">
    <source>
        <dbReference type="EMBL" id="PHO17798.1"/>
    </source>
</evidence>
<evidence type="ECO:0000313" key="2">
    <source>
        <dbReference type="EMBL" id="AXX93395.1"/>
    </source>
</evidence>
<sequence>MELLFARNELNEKPKKVQLEKIKEELLKTGEKIFYFDRDNSHKDMMALVDALEEEGFNVYFREVKYGLADDEYMYEVHALLIK</sequence>
<dbReference type="Proteomes" id="UP000262712">
    <property type="component" value="Chromosome"/>
</dbReference>
<organism evidence="3 4">
    <name type="scientific">Malaciobacter molluscorum LMG 25693</name>
    <dbReference type="NCBI Taxonomy" id="870501"/>
    <lineage>
        <taxon>Bacteria</taxon>
        <taxon>Pseudomonadati</taxon>
        <taxon>Campylobacterota</taxon>
        <taxon>Epsilonproteobacteria</taxon>
        <taxon>Campylobacterales</taxon>
        <taxon>Arcobacteraceae</taxon>
        <taxon>Malaciobacter</taxon>
    </lineage>
</organism>
<dbReference type="RefSeq" id="WP_099342690.1">
    <property type="nucleotide sequence ID" value="NZ_CP032098.1"/>
</dbReference>
<gene>
    <name evidence="2" type="ORF">AMOL_2453</name>
    <name evidence="3" type="ORF">CPU12_08550</name>
</gene>
<name>A0A2G1DH11_9BACT</name>
<evidence type="ECO:0000313" key="4">
    <source>
        <dbReference type="Proteomes" id="UP000221222"/>
    </source>
</evidence>
<dbReference type="Pfam" id="PF18618">
    <property type="entry name" value="HP0268"/>
    <property type="match status" value="1"/>
</dbReference>
<feature type="domain" description="HP0268" evidence="1">
    <location>
        <begin position="1"/>
        <end position="80"/>
    </location>
</feature>
<dbReference type="Proteomes" id="UP000221222">
    <property type="component" value="Unassembled WGS sequence"/>
</dbReference>
<reference evidence="2 5" key="2">
    <citation type="submission" date="2018-08" db="EMBL/GenBank/DDBJ databases">
        <title>Complete genome of the Arcobacter molluscorum type strain LMG 25693.</title>
        <authorList>
            <person name="Miller W.G."/>
            <person name="Yee E."/>
            <person name="Bono J.L."/>
        </authorList>
    </citation>
    <scope>NUCLEOTIDE SEQUENCE [LARGE SCALE GENOMIC DNA]</scope>
    <source>
        <strain evidence="2 5">CECT 7696</strain>
    </source>
</reference>